<dbReference type="GO" id="GO:0005096">
    <property type="term" value="F:GTPase activator activity"/>
    <property type="evidence" value="ECO:0007669"/>
    <property type="project" value="UniProtKB-KW"/>
</dbReference>
<evidence type="ECO:0000313" key="6">
    <source>
        <dbReference type="EnsemblMetazoa" id="CapteP186977"/>
    </source>
</evidence>
<dbReference type="EMBL" id="KB291862">
    <property type="protein sequence ID" value="ELU18544.1"/>
    <property type="molecule type" value="Genomic_DNA"/>
</dbReference>
<dbReference type="Gene3D" id="1.10.555.10">
    <property type="entry name" value="Rho GTPase activation protein"/>
    <property type="match status" value="1"/>
</dbReference>
<dbReference type="AlphaFoldDB" id="R7VIT6"/>
<dbReference type="InterPro" id="IPR011993">
    <property type="entry name" value="PH-like_dom_sf"/>
</dbReference>
<dbReference type="EMBL" id="AMQN01016241">
    <property type="status" value="NOT_ANNOTATED_CDS"/>
    <property type="molecule type" value="Genomic_DNA"/>
</dbReference>
<reference evidence="6" key="3">
    <citation type="submission" date="2015-06" db="UniProtKB">
        <authorList>
            <consortium name="EnsemblMetazoa"/>
        </authorList>
    </citation>
    <scope>IDENTIFICATION</scope>
</reference>
<feature type="region of interest" description="Disordered" evidence="2">
    <location>
        <begin position="234"/>
        <end position="281"/>
    </location>
</feature>
<feature type="compositionally biased region" description="Basic and acidic residues" evidence="2">
    <location>
        <begin position="266"/>
        <end position="281"/>
    </location>
</feature>
<dbReference type="FunFam" id="1.10.555.10:FF:000003">
    <property type="entry name" value="Putative rho GTPase-activating protein 12"/>
    <property type="match status" value="1"/>
</dbReference>
<evidence type="ECO:0000259" key="3">
    <source>
        <dbReference type="PROSITE" id="PS50020"/>
    </source>
</evidence>
<protein>
    <recommendedName>
        <fullName evidence="8">Rho-GAP domain-containing protein</fullName>
    </recommendedName>
</protein>
<name>R7VIT6_CAPTE</name>
<dbReference type="InterPro" id="IPR050729">
    <property type="entry name" value="Rho-GAP"/>
</dbReference>
<evidence type="ECO:0008006" key="8">
    <source>
        <dbReference type="Google" id="ProtNLM"/>
    </source>
</evidence>
<organism evidence="5">
    <name type="scientific">Capitella teleta</name>
    <name type="common">Polychaete worm</name>
    <dbReference type="NCBI Taxonomy" id="283909"/>
    <lineage>
        <taxon>Eukaryota</taxon>
        <taxon>Metazoa</taxon>
        <taxon>Spiralia</taxon>
        <taxon>Lophotrochozoa</taxon>
        <taxon>Annelida</taxon>
        <taxon>Polychaeta</taxon>
        <taxon>Sedentaria</taxon>
        <taxon>Scolecida</taxon>
        <taxon>Capitellidae</taxon>
        <taxon>Capitella</taxon>
    </lineage>
</organism>
<dbReference type="InterPro" id="IPR001202">
    <property type="entry name" value="WW_dom"/>
</dbReference>
<accession>R7VIT6</accession>
<reference evidence="5 7" key="2">
    <citation type="journal article" date="2013" name="Nature">
        <title>Insights into bilaterian evolution from three spiralian genomes.</title>
        <authorList>
            <person name="Simakov O."/>
            <person name="Marletaz F."/>
            <person name="Cho S.J."/>
            <person name="Edsinger-Gonzales E."/>
            <person name="Havlak P."/>
            <person name="Hellsten U."/>
            <person name="Kuo D.H."/>
            <person name="Larsson T."/>
            <person name="Lv J."/>
            <person name="Arendt D."/>
            <person name="Savage R."/>
            <person name="Osoegawa K."/>
            <person name="de Jong P."/>
            <person name="Grimwood J."/>
            <person name="Chapman J.A."/>
            <person name="Shapiro H."/>
            <person name="Aerts A."/>
            <person name="Otillar R.P."/>
            <person name="Terry A.Y."/>
            <person name="Boore J.L."/>
            <person name="Grigoriev I.V."/>
            <person name="Lindberg D.R."/>
            <person name="Seaver E.C."/>
            <person name="Weisblat D.A."/>
            <person name="Putnam N.H."/>
            <person name="Rokhsar D.S."/>
        </authorList>
    </citation>
    <scope>NUCLEOTIDE SEQUENCE</scope>
    <source>
        <strain evidence="5 7">I ESC-2004</strain>
    </source>
</reference>
<dbReference type="InterPro" id="IPR000198">
    <property type="entry name" value="RhoGAP_dom"/>
</dbReference>
<dbReference type="SUPFAM" id="SSF48350">
    <property type="entry name" value="GTPase activation domain, GAP"/>
    <property type="match status" value="1"/>
</dbReference>
<dbReference type="InterPro" id="IPR008936">
    <property type="entry name" value="Rho_GTPase_activation_prot"/>
</dbReference>
<dbReference type="Proteomes" id="UP000014760">
    <property type="component" value="Unassembled WGS sequence"/>
</dbReference>
<dbReference type="PROSITE" id="PS01159">
    <property type="entry name" value="WW_DOMAIN_1"/>
    <property type="match status" value="1"/>
</dbReference>
<dbReference type="PROSITE" id="PS50238">
    <property type="entry name" value="RHOGAP"/>
    <property type="match status" value="1"/>
</dbReference>
<evidence type="ECO:0000259" key="4">
    <source>
        <dbReference type="PROSITE" id="PS50238"/>
    </source>
</evidence>
<dbReference type="Gene3D" id="6.10.140.2130">
    <property type="match status" value="1"/>
</dbReference>
<keyword evidence="7" id="KW-1185">Reference proteome</keyword>
<dbReference type="PROSITE" id="PS50020">
    <property type="entry name" value="WW_DOMAIN_2"/>
    <property type="match status" value="1"/>
</dbReference>
<dbReference type="EnsemblMetazoa" id="CapteT186977">
    <property type="protein sequence ID" value="CapteP186977"/>
    <property type="gene ID" value="CapteG186977"/>
</dbReference>
<dbReference type="PANTHER" id="PTHR23176">
    <property type="entry name" value="RHO/RAC/CDC GTPASE-ACTIVATING PROTEIN"/>
    <property type="match status" value="1"/>
</dbReference>
<keyword evidence="1" id="KW-0343">GTPase activation</keyword>
<sequence>MWHSATDGAGRQYFYKEGSSATSWSLPKVSNHPLLTRRHGSADNVPALVETPAPHVAQPLAPSLKRHQGPSLAVNELKEEEDEVEDRSISPLMSSTATKMLEKSGMLNKTRLTDSSGKKVKKNWSPSYVVAQGTELLFYKDQKAAQPKSGSSLGRPEAKLDLFGATVQIHIAAKDISSKKNFIHLVLLEGDQYLLQWYNATSTQYHHSGKISHYLNKFKIIFNHAPITHSASMNSLEDSLESPKGTLDRATSLSPPDSKHARKGSKKNERPKTPDGDLSSAERNRIKMRLIKWLLRRPTMESLQEKGIIQDGVFGSHILTICEREKNNTPNFVTNCIKAIEARGLEVDGIYRVNGNAAQMQKLRYLVDQNQSYNLLDPEWDVHVITGALKLFFRELREPLIPFSFFNKFMDANKITDRVMKARSFKDLIKLLPHPNRETMRALFTHFVKVSEKSQKNLMQPHTLAIVYGPTLMWPAQESANMAITLVQQNQIIEICILDIKHIFT</sequence>
<feature type="domain" description="Rho-GAP" evidence="4">
    <location>
        <begin position="316"/>
        <end position="504"/>
    </location>
</feature>
<gene>
    <name evidence="5" type="ORF">CAPTEDRAFT_186977</name>
</gene>
<dbReference type="STRING" id="283909.R7VIT6"/>
<evidence type="ECO:0000313" key="5">
    <source>
        <dbReference type="EMBL" id="ELU18544.1"/>
    </source>
</evidence>
<evidence type="ECO:0000313" key="7">
    <source>
        <dbReference type="Proteomes" id="UP000014760"/>
    </source>
</evidence>
<dbReference type="Pfam" id="PF00620">
    <property type="entry name" value="RhoGAP"/>
    <property type="match status" value="1"/>
</dbReference>
<dbReference type="GO" id="GO:0005737">
    <property type="term" value="C:cytoplasm"/>
    <property type="evidence" value="ECO:0007669"/>
    <property type="project" value="TreeGrafter"/>
</dbReference>
<evidence type="ECO:0000256" key="2">
    <source>
        <dbReference type="SAM" id="MobiDB-lite"/>
    </source>
</evidence>
<dbReference type="PANTHER" id="PTHR23176:SF129">
    <property type="entry name" value="RHO GTPASE ACTIVATING PROTEIN AT 16F, ISOFORM E-RELATED"/>
    <property type="match status" value="1"/>
</dbReference>
<dbReference type="SUPFAM" id="SSF50729">
    <property type="entry name" value="PH domain-like"/>
    <property type="match status" value="1"/>
</dbReference>
<feature type="domain" description="WW" evidence="3">
    <location>
        <begin position="1"/>
        <end position="29"/>
    </location>
</feature>
<dbReference type="OrthoDB" id="79452at2759"/>
<dbReference type="Gene3D" id="2.30.29.30">
    <property type="entry name" value="Pleckstrin-homology domain (PH domain)/Phosphotyrosine-binding domain (PTB)"/>
    <property type="match status" value="1"/>
</dbReference>
<proteinExistence type="predicted"/>
<dbReference type="HOGENOM" id="CLU_015883_1_0_1"/>
<dbReference type="GO" id="GO:0007165">
    <property type="term" value="P:signal transduction"/>
    <property type="evidence" value="ECO:0007669"/>
    <property type="project" value="InterPro"/>
</dbReference>
<evidence type="ECO:0000256" key="1">
    <source>
        <dbReference type="ARBA" id="ARBA00022468"/>
    </source>
</evidence>
<dbReference type="SMART" id="SM00324">
    <property type="entry name" value="RhoGAP"/>
    <property type="match status" value="1"/>
</dbReference>
<reference evidence="7" key="1">
    <citation type="submission" date="2012-12" db="EMBL/GenBank/DDBJ databases">
        <authorList>
            <person name="Hellsten U."/>
            <person name="Grimwood J."/>
            <person name="Chapman J.A."/>
            <person name="Shapiro H."/>
            <person name="Aerts A."/>
            <person name="Otillar R.P."/>
            <person name="Terry A.Y."/>
            <person name="Boore J.L."/>
            <person name="Simakov O."/>
            <person name="Marletaz F."/>
            <person name="Cho S.-J."/>
            <person name="Edsinger-Gonzales E."/>
            <person name="Havlak P."/>
            <person name="Kuo D.-H."/>
            <person name="Larsson T."/>
            <person name="Lv J."/>
            <person name="Arendt D."/>
            <person name="Savage R."/>
            <person name="Osoegawa K."/>
            <person name="de Jong P."/>
            <person name="Lindberg D.R."/>
            <person name="Seaver E.C."/>
            <person name="Weisblat D.A."/>
            <person name="Putnam N.H."/>
            <person name="Grigoriev I.V."/>
            <person name="Rokhsar D.S."/>
        </authorList>
    </citation>
    <scope>NUCLEOTIDE SEQUENCE</scope>
    <source>
        <strain evidence="7">I ESC-2004</strain>
    </source>
</reference>
<dbReference type="OMA" id="DHNQWED"/>